<dbReference type="FunFam" id="2.60.120.920:FF:000005">
    <property type="entry name" value="Putative E3 ubiquitin-protein ligase NEURL1B"/>
    <property type="match status" value="1"/>
</dbReference>
<feature type="region of interest" description="Disordered" evidence="6">
    <location>
        <begin position="215"/>
        <end position="234"/>
    </location>
</feature>
<keyword evidence="4" id="KW-0862">Zinc</keyword>
<accession>A0A6P8G0I4</accession>
<dbReference type="InterPro" id="IPR013083">
    <property type="entry name" value="Znf_RING/FYVE/PHD"/>
</dbReference>
<protein>
    <submittedName>
        <fullName evidence="10">E3 ubiquitin-protein ligase NEURL3-like</fullName>
    </submittedName>
</protein>
<dbReference type="Pfam" id="PF07177">
    <property type="entry name" value="Neuralized"/>
    <property type="match status" value="1"/>
</dbReference>
<dbReference type="InterPro" id="IPR001841">
    <property type="entry name" value="Znf_RING"/>
</dbReference>
<feature type="domain" description="RING-type" evidence="7">
    <location>
        <begin position="243"/>
        <end position="281"/>
    </location>
</feature>
<keyword evidence="1" id="KW-0479">Metal-binding</keyword>
<dbReference type="GO" id="GO:0005769">
    <property type="term" value="C:early endosome"/>
    <property type="evidence" value="ECO:0007669"/>
    <property type="project" value="TreeGrafter"/>
</dbReference>
<dbReference type="Gene3D" id="2.60.120.920">
    <property type="match status" value="1"/>
</dbReference>
<evidence type="ECO:0000256" key="6">
    <source>
        <dbReference type="SAM" id="MobiDB-lite"/>
    </source>
</evidence>
<dbReference type="GeneID" id="116222484"/>
<evidence type="ECO:0000313" key="9">
    <source>
        <dbReference type="Proteomes" id="UP000515152"/>
    </source>
</evidence>
<dbReference type="Pfam" id="PF13920">
    <property type="entry name" value="zf-C3HC4_3"/>
    <property type="match status" value="1"/>
</dbReference>
<organism evidence="9 10">
    <name type="scientific">Clupea harengus</name>
    <name type="common">Atlantic herring</name>
    <dbReference type="NCBI Taxonomy" id="7950"/>
    <lineage>
        <taxon>Eukaryota</taxon>
        <taxon>Metazoa</taxon>
        <taxon>Chordata</taxon>
        <taxon>Craniata</taxon>
        <taxon>Vertebrata</taxon>
        <taxon>Euteleostomi</taxon>
        <taxon>Actinopterygii</taxon>
        <taxon>Neopterygii</taxon>
        <taxon>Teleostei</taxon>
        <taxon>Clupei</taxon>
        <taxon>Clupeiformes</taxon>
        <taxon>Clupeoidei</taxon>
        <taxon>Clupeidae</taxon>
        <taxon>Clupea</taxon>
    </lineage>
</organism>
<dbReference type="InterPro" id="IPR037962">
    <property type="entry name" value="Neuralized"/>
</dbReference>
<gene>
    <name evidence="10" type="primary">LOC116222484</name>
</gene>
<keyword evidence="2" id="KW-0677">Repeat</keyword>
<name>A0A6P8G0I4_CLUHA</name>
<evidence type="ECO:0000256" key="5">
    <source>
        <dbReference type="PROSITE-ProRule" id="PRU00175"/>
    </source>
</evidence>
<dbReference type="InterPro" id="IPR043136">
    <property type="entry name" value="B30.2/SPRY_sf"/>
</dbReference>
<evidence type="ECO:0000256" key="2">
    <source>
        <dbReference type="ARBA" id="ARBA00022737"/>
    </source>
</evidence>
<dbReference type="PROSITE" id="PS50089">
    <property type="entry name" value="ZF_RING_2"/>
    <property type="match status" value="1"/>
</dbReference>
<feature type="domain" description="NHR" evidence="8">
    <location>
        <begin position="22"/>
        <end position="176"/>
    </location>
</feature>
<evidence type="ECO:0000256" key="1">
    <source>
        <dbReference type="ARBA" id="ARBA00022723"/>
    </source>
</evidence>
<keyword evidence="9" id="KW-1185">Reference proteome</keyword>
<dbReference type="PANTHER" id="PTHR12429">
    <property type="entry name" value="NEURALIZED"/>
    <property type="match status" value="1"/>
</dbReference>
<dbReference type="Proteomes" id="UP000515152">
    <property type="component" value="Chromosome 11"/>
</dbReference>
<dbReference type="PANTHER" id="PTHR12429:SF36">
    <property type="entry name" value="E3 UBIQUITIN-PROTEIN LIGASE NEURL3"/>
    <property type="match status" value="1"/>
</dbReference>
<dbReference type="GO" id="GO:0070086">
    <property type="term" value="P:ubiquitin-dependent endocytosis"/>
    <property type="evidence" value="ECO:0007669"/>
    <property type="project" value="TreeGrafter"/>
</dbReference>
<sequence length="284" mass="31872">MTDNMHVWARHSRPCALTCLGPLTFHPGAVGKKVTLSHGNCRASRDLETFHDGLVFSSRPVNPKEKVQIKVERSLSAWQGAVRVGFTNVCPTTRPLPPLAIPDLTDRPGYCARPVPHSYCPPGTTITFWMTRKGHMGYKTSTGRREYTHTDLDFTLPLWAFIDVYGQSTTVLLLGSVRRTCMGMVMRKSCPVPHSLFQCGYEDTPALLKRKIEMAQKKSKPSQEDQSNNDNHWRTESRSEDLCSVCQDREASLALRCGHRCLCLPCANRVFAEFGTCPLCRQSV</sequence>
<dbReference type="KEGG" id="char:116222484"/>
<dbReference type="InterPro" id="IPR006573">
    <property type="entry name" value="NHR_dom"/>
</dbReference>
<dbReference type="OrthoDB" id="6078042at2759"/>
<evidence type="ECO:0000256" key="4">
    <source>
        <dbReference type="ARBA" id="ARBA00022833"/>
    </source>
</evidence>
<evidence type="ECO:0000256" key="3">
    <source>
        <dbReference type="ARBA" id="ARBA00022771"/>
    </source>
</evidence>
<dbReference type="SMART" id="SM00588">
    <property type="entry name" value="NEUZ"/>
    <property type="match status" value="1"/>
</dbReference>
<proteinExistence type="predicted"/>
<dbReference type="Gene3D" id="3.30.40.10">
    <property type="entry name" value="Zinc/RING finger domain, C3HC4 (zinc finger)"/>
    <property type="match status" value="1"/>
</dbReference>
<keyword evidence="3 5" id="KW-0863">Zinc-finger</keyword>
<dbReference type="RefSeq" id="XP_031432659.1">
    <property type="nucleotide sequence ID" value="XM_031576799.2"/>
</dbReference>
<evidence type="ECO:0000313" key="10">
    <source>
        <dbReference type="RefSeq" id="XP_031432659.1"/>
    </source>
</evidence>
<dbReference type="SUPFAM" id="SSF57850">
    <property type="entry name" value="RING/U-box"/>
    <property type="match status" value="1"/>
</dbReference>
<evidence type="ECO:0000259" key="8">
    <source>
        <dbReference type="PROSITE" id="PS51065"/>
    </source>
</evidence>
<dbReference type="AlphaFoldDB" id="A0A6P8G0I4"/>
<evidence type="ECO:0000259" key="7">
    <source>
        <dbReference type="PROSITE" id="PS50089"/>
    </source>
</evidence>
<dbReference type="PROSITE" id="PS51065">
    <property type="entry name" value="NHR"/>
    <property type="match status" value="1"/>
</dbReference>
<dbReference type="SMART" id="SM00184">
    <property type="entry name" value="RING"/>
    <property type="match status" value="1"/>
</dbReference>
<dbReference type="GO" id="GO:0008270">
    <property type="term" value="F:zinc ion binding"/>
    <property type="evidence" value="ECO:0007669"/>
    <property type="project" value="UniProtKB-KW"/>
</dbReference>
<reference evidence="10" key="1">
    <citation type="submission" date="2025-08" db="UniProtKB">
        <authorList>
            <consortium name="RefSeq"/>
        </authorList>
    </citation>
    <scope>IDENTIFICATION</scope>
</reference>
<dbReference type="GO" id="GO:0061630">
    <property type="term" value="F:ubiquitin protein ligase activity"/>
    <property type="evidence" value="ECO:0007669"/>
    <property type="project" value="TreeGrafter"/>
</dbReference>